<dbReference type="Gene3D" id="3.30.1520.10">
    <property type="entry name" value="Phox-like domain"/>
    <property type="match status" value="1"/>
</dbReference>
<proteinExistence type="predicted"/>
<dbReference type="GO" id="GO:0005737">
    <property type="term" value="C:cytoplasm"/>
    <property type="evidence" value="ECO:0007669"/>
    <property type="project" value="TreeGrafter"/>
</dbReference>
<evidence type="ECO:0000313" key="3">
    <source>
        <dbReference type="Proteomes" id="UP001163046"/>
    </source>
</evidence>
<dbReference type="GO" id="GO:0042554">
    <property type="term" value="P:superoxide anion generation"/>
    <property type="evidence" value="ECO:0007669"/>
    <property type="project" value="TreeGrafter"/>
</dbReference>
<dbReference type="EMBL" id="MU827304">
    <property type="protein sequence ID" value="KAJ7364976.1"/>
    <property type="molecule type" value="Genomic_DNA"/>
</dbReference>
<accession>A0A9X0CM53</accession>
<dbReference type="PANTHER" id="PTHR15706">
    <property type="entry name" value="SH3 MULTIPLE DOMAIN"/>
    <property type="match status" value="1"/>
</dbReference>
<dbReference type="PANTHER" id="PTHR15706:SF27">
    <property type="entry name" value="PX DOMAIN-CONTAINING PROTEIN"/>
    <property type="match status" value="1"/>
</dbReference>
<keyword evidence="3" id="KW-1185">Reference proteome</keyword>
<dbReference type="OrthoDB" id="5982329at2759"/>
<dbReference type="AlphaFoldDB" id="A0A9X0CM53"/>
<feature type="domain" description="PX" evidence="1">
    <location>
        <begin position="46"/>
        <end position="169"/>
    </location>
</feature>
<sequence>MECTCKPQMMFSRSKAQLSPRRSHFYVDTDLLDGEDDRLVMIYVVSVQLDSIKERWVGSRNRKKQYAFVLNLKWSDGSSSIIWRSYNDFFDFQCGLLDSFPEEAGSVRGFVRIIPYLPGRKIFRKSDLALAEERKPDIESYIKKLIKLPPKISQSSIWCLFFKDGKMILNGFNSFQKELIDWVIM</sequence>
<dbReference type="InterPro" id="IPR036871">
    <property type="entry name" value="PX_dom_sf"/>
</dbReference>
<dbReference type="Pfam" id="PF00787">
    <property type="entry name" value="PX"/>
    <property type="match status" value="1"/>
</dbReference>
<dbReference type="PROSITE" id="PS50195">
    <property type="entry name" value="PX"/>
    <property type="match status" value="1"/>
</dbReference>
<gene>
    <name evidence="2" type="ORF">OS493_007610</name>
</gene>
<comment type="caution">
    <text evidence="2">The sequence shown here is derived from an EMBL/GenBank/DDBJ whole genome shotgun (WGS) entry which is preliminary data.</text>
</comment>
<evidence type="ECO:0000259" key="1">
    <source>
        <dbReference type="PROSITE" id="PS50195"/>
    </source>
</evidence>
<dbReference type="Proteomes" id="UP001163046">
    <property type="component" value="Unassembled WGS sequence"/>
</dbReference>
<dbReference type="GO" id="GO:0016176">
    <property type="term" value="F:superoxide-generating NADPH oxidase activator activity"/>
    <property type="evidence" value="ECO:0007669"/>
    <property type="project" value="TreeGrafter"/>
</dbReference>
<organism evidence="2 3">
    <name type="scientific">Desmophyllum pertusum</name>
    <dbReference type="NCBI Taxonomy" id="174260"/>
    <lineage>
        <taxon>Eukaryota</taxon>
        <taxon>Metazoa</taxon>
        <taxon>Cnidaria</taxon>
        <taxon>Anthozoa</taxon>
        <taxon>Hexacorallia</taxon>
        <taxon>Scleractinia</taxon>
        <taxon>Caryophylliina</taxon>
        <taxon>Caryophylliidae</taxon>
        <taxon>Desmophyllum</taxon>
    </lineage>
</organism>
<dbReference type="GO" id="GO:0035091">
    <property type="term" value="F:phosphatidylinositol binding"/>
    <property type="evidence" value="ECO:0007669"/>
    <property type="project" value="InterPro"/>
</dbReference>
<dbReference type="SMART" id="SM00312">
    <property type="entry name" value="PX"/>
    <property type="match status" value="1"/>
</dbReference>
<dbReference type="SUPFAM" id="SSF64268">
    <property type="entry name" value="PX domain"/>
    <property type="match status" value="1"/>
</dbReference>
<protein>
    <recommendedName>
        <fullName evidence="1">PX domain-containing protein</fullName>
    </recommendedName>
</protein>
<name>A0A9X0CM53_9CNID</name>
<dbReference type="InterPro" id="IPR001683">
    <property type="entry name" value="PX_dom"/>
</dbReference>
<dbReference type="InterPro" id="IPR051228">
    <property type="entry name" value="NADPH_Oxidase/PX-Domain"/>
</dbReference>
<evidence type="ECO:0000313" key="2">
    <source>
        <dbReference type="EMBL" id="KAJ7364976.1"/>
    </source>
</evidence>
<reference evidence="2" key="1">
    <citation type="submission" date="2023-01" db="EMBL/GenBank/DDBJ databases">
        <title>Genome assembly of the deep-sea coral Lophelia pertusa.</title>
        <authorList>
            <person name="Herrera S."/>
            <person name="Cordes E."/>
        </authorList>
    </citation>
    <scope>NUCLEOTIDE SEQUENCE</scope>
    <source>
        <strain evidence="2">USNM1676648</strain>
        <tissue evidence="2">Polyp</tissue>
    </source>
</reference>